<dbReference type="EMBL" id="CAWUFR010000090">
    <property type="protein sequence ID" value="CAK6966041.1"/>
    <property type="molecule type" value="Genomic_DNA"/>
</dbReference>
<evidence type="ECO:0000256" key="1">
    <source>
        <dbReference type="SAM" id="Coils"/>
    </source>
</evidence>
<reference evidence="3 4" key="1">
    <citation type="submission" date="2024-01" db="EMBL/GenBank/DDBJ databases">
        <authorList>
            <person name="Alioto T."/>
            <person name="Alioto T."/>
            <person name="Gomez Garrido J."/>
        </authorList>
    </citation>
    <scope>NUCLEOTIDE SEQUENCE [LARGE SCALE GENOMIC DNA]</scope>
</reference>
<evidence type="ECO:0000256" key="2">
    <source>
        <dbReference type="SAM" id="MobiDB-lite"/>
    </source>
</evidence>
<keyword evidence="1" id="KW-0175">Coiled coil</keyword>
<evidence type="ECO:0000313" key="3">
    <source>
        <dbReference type="EMBL" id="CAK6966041.1"/>
    </source>
</evidence>
<keyword evidence="4" id="KW-1185">Reference proteome</keyword>
<proteinExistence type="predicted"/>
<feature type="compositionally biased region" description="Pro residues" evidence="2">
    <location>
        <begin position="124"/>
        <end position="136"/>
    </location>
</feature>
<dbReference type="AlphaFoldDB" id="A0AAV1P2Z3"/>
<feature type="region of interest" description="Disordered" evidence="2">
    <location>
        <begin position="99"/>
        <end position="136"/>
    </location>
</feature>
<accession>A0AAV1P2Z3</accession>
<dbReference type="Proteomes" id="UP001314229">
    <property type="component" value="Unassembled WGS sequence"/>
</dbReference>
<dbReference type="Pfam" id="PF15134">
    <property type="entry name" value="CEP15-like"/>
    <property type="match status" value="1"/>
</dbReference>
<dbReference type="PANTHER" id="PTHR14286:SF2">
    <property type="entry name" value="CENTROSOMAL PROTEIN 15 KDA"/>
    <property type="match status" value="1"/>
</dbReference>
<protein>
    <submittedName>
        <fullName evidence="3">Uncharacterized protein C3orf14 homolog</fullName>
    </submittedName>
</protein>
<evidence type="ECO:0000313" key="4">
    <source>
        <dbReference type="Proteomes" id="UP001314229"/>
    </source>
</evidence>
<comment type="caution">
    <text evidence="3">The sequence shown here is derived from an EMBL/GenBank/DDBJ whole genome shotgun (WGS) entry which is preliminary data.</text>
</comment>
<gene>
    <name evidence="3" type="ORF">FSCOSCO3_A002161</name>
</gene>
<organism evidence="3 4">
    <name type="scientific">Scomber scombrus</name>
    <name type="common">Atlantic mackerel</name>
    <name type="synonym">Scomber vernalis</name>
    <dbReference type="NCBI Taxonomy" id="13677"/>
    <lineage>
        <taxon>Eukaryota</taxon>
        <taxon>Metazoa</taxon>
        <taxon>Chordata</taxon>
        <taxon>Craniata</taxon>
        <taxon>Vertebrata</taxon>
        <taxon>Euteleostomi</taxon>
        <taxon>Actinopterygii</taxon>
        <taxon>Neopterygii</taxon>
        <taxon>Teleostei</taxon>
        <taxon>Neoteleostei</taxon>
        <taxon>Acanthomorphata</taxon>
        <taxon>Pelagiaria</taxon>
        <taxon>Scombriformes</taxon>
        <taxon>Scombridae</taxon>
        <taxon>Scomber</taxon>
    </lineage>
</organism>
<feature type="coiled-coil region" evidence="1">
    <location>
        <begin position="14"/>
        <end position="45"/>
    </location>
</feature>
<name>A0AAV1P2Z3_SCOSC</name>
<dbReference type="PANTHER" id="PTHR14286">
    <property type="entry name" value="GENE, 49355-RELATED"/>
    <property type="match status" value="1"/>
</dbReference>
<dbReference type="InterPro" id="IPR028006">
    <property type="entry name" value="CEP15-like"/>
</dbReference>
<sequence length="136" mass="15794">MGAAAPQHDFIDKHEEILERRATLLEQMESHRDQLQVQRKQQLKEVEAAHHRNHTLLQDLHKIEERLRGKQLPHPNVLALETRYWASVEESVPAWEHFLLGKGPHPTDNPVQPPRRAKNQGLPPRMPPRPKPSPAR</sequence>